<dbReference type="EMBL" id="CP039354">
    <property type="protein sequence ID" value="QCE10206.1"/>
    <property type="molecule type" value="Genomic_DNA"/>
</dbReference>
<evidence type="ECO:0000313" key="3">
    <source>
        <dbReference type="Proteomes" id="UP000501690"/>
    </source>
</evidence>
<feature type="compositionally biased region" description="Polar residues" evidence="1">
    <location>
        <begin position="80"/>
        <end position="91"/>
    </location>
</feature>
<accession>A0A4D6N8Y2</accession>
<sequence length="91" mass="10070">MPTTTVLHAYTPSNNIVVGHYGSTTTTTTRPSSFSHLQETRYQRTISTSTNHRRSALRSTIVNHLCRPPRAMSEPRAISGSFSLVQSAQQP</sequence>
<organism evidence="2 3">
    <name type="scientific">Vigna unguiculata</name>
    <name type="common">Cowpea</name>
    <dbReference type="NCBI Taxonomy" id="3917"/>
    <lineage>
        <taxon>Eukaryota</taxon>
        <taxon>Viridiplantae</taxon>
        <taxon>Streptophyta</taxon>
        <taxon>Embryophyta</taxon>
        <taxon>Tracheophyta</taxon>
        <taxon>Spermatophyta</taxon>
        <taxon>Magnoliopsida</taxon>
        <taxon>eudicotyledons</taxon>
        <taxon>Gunneridae</taxon>
        <taxon>Pentapetalae</taxon>
        <taxon>rosids</taxon>
        <taxon>fabids</taxon>
        <taxon>Fabales</taxon>
        <taxon>Fabaceae</taxon>
        <taxon>Papilionoideae</taxon>
        <taxon>50 kb inversion clade</taxon>
        <taxon>NPAAA clade</taxon>
        <taxon>indigoferoid/millettioid clade</taxon>
        <taxon>Phaseoleae</taxon>
        <taxon>Vigna</taxon>
    </lineage>
</organism>
<evidence type="ECO:0000256" key="1">
    <source>
        <dbReference type="SAM" id="MobiDB-lite"/>
    </source>
</evidence>
<dbReference type="Proteomes" id="UP000501690">
    <property type="component" value="Linkage Group LG10"/>
</dbReference>
<keyword evidence="3" id="KW-1185">Reference proteome</keyword>
<reference evidence="2 3" key="1">
    <citation type="submission" date="2019-04" db="EMBL/GenBank/DDBJ databases">
        <title>An improved genome assembly and genetic linkage map for asparagus bean, Vigna unguiculata ssp. sesquipedialis.</title>
        <authorList>
            <person name="Xia Q."/>
            <person name="Zhang R."/>
            <person name="Dong Y."/>
        </authorList>
    </citation>
    <scope>NUCLEOTIDE SEQUENCE [LARGE SCALE GENOMIC DNA]</scope>
    <source>
        <tissue evidence="2">Leaf</tissue>
    </source>
</reference>
<protein>
    <submittedName>
        <fullName evidence="2">Uncharacterized protein</fullName>
    </submittedName>
</protein>
<gene>
    <name evidence="2" type="ORF">DEO72_LG10g1433</name>
</gene>
<dbReference type="AlphaFoldDB" id="A0A4D6N8Y2"/>
<evidence type="ECO:0000313" key="2">
    <source>
        <dbReference type="EMBL" id="QCE10206.1"/>
    </source>
</evidence>
<feature type="region of interest" description="Disordered" evidence="1">
    <location>
        <begin position="22"/>
        <end position="52"/>
    </location>
</feature>
<feature type="region of interest" description="Disordered" evidence="1">
    <location>
        <begin position="71"/>
        <end position="91"/>
    </location>
</feature>
<name>A0A4D6N8Y2_VIGUN</name>
<proteinExistence type="predicted"/>